<name>A0A7J0DY22_9ERIC</name>
<protein>
    <submittedName>
        <fullName evidence="2">Uncharacterized protein</fullName>
    </submittedName>
</protein>
<dbReference type="Proteomes" id="UP000585474">
    <property type="component" value="Unassembled WGS sequence"/>
</dbReference>
<accession>A0A7J0DY22</accession>
<evidence type="ECO:0000313" key="3">
    <source>
        <dbReference type="Proteomes" id="UP000585474"/>
    </source>
</evidence>
<proteinExistence type="predicted"/>
<dbReference type="OrthoDB" id="1112931at2759"/>
<gene>
    <name evidence="2" type="ORF">Acr_00g0094190</name>
</gene>
<evidence type="ECO:0000313" key="2">
    <source>
        <dbReference type="EMBL" id="GFS45100.1"/>
    </source>
</evidence>
<comment type="caution">
    <text evidence="2">The sequence shown here is derived from an EMBL/GenBank/DDBJ whole genome shotgun (WGS) entry which is preliminary data.</text>
</comment>
<keyword evidence="3" id="KW-1185">Reference proteome</keyword>
<sequence length="90" mass="9669">MASTTARRLFQISPASARSFLSRNGRVRSPPSVASAGRRSCLSSPPSPLHQQASSGVGLWRIVDAASLCYCFCLAKVHVVFEGWPMGFSL</sequence>
<reference evidence="3" key="1">
    <citation type="submission" date="2019-07" db="EMBL/GenBank/DDBJ databases">
        <title>De Novo Assembly of kiwifruit Actinidia rufa.</title>
        <authorList>
            <person name="Sugita-Konishi S."/>
            <person name="Sato K."/>
            <person name="Mori E."/>
            <person name="Abe Y."/>
            <person name="Kisaki G."/>
            <person name="Hamano K."/>
            <person name="Suezawa K."/>
            <person name="Otani M."/>
            <person name="Fukuda T."/>
            <person name="Manabe T."/>
            <person name="Gomi K."/>
            <person name="Tabuchi M."/>
            <person name="Akimitsu K."/>
            <person name="Kataoka I."/>
        </authorList>
    </citation>
    <scope>NUCLEOTIDE SEQUENCE [LARGE SCALE GENOMIC DNA]</scope>
    <source>
        <strain evidence="3">cv. Fuchu</strain>
    </source>
</reference>
<feature type="region of interest" description="Disordered" evidence="1">
    <location>
        <begin position="21"/>
        <end position="53"/>
    </location>
</feature>
<organism evidence="2 3">
    <name type="scientific">Actinidia rufa</name>
    <dbReference type="NCBI Taxonomy" id="165716"/>
    <lineage>
        <taxon>Eukaryota</taxon>
        <taxon>Viridiplantae</taxon>
        <taxon>Streptophyta</taxon>
        <taxon>Embryophyta</taxon>
        <taxon>Tracheophyta</taxon>
        <taxon>Spermatophyta</taxon>
        <taxon>Magnoliopsida</taxon>
        <taxon>eudicotyledons</taxon>
        <taxon>Gunneridae</taxon>
        <taxon>Pentapetalae</taxon>
        <taxon>asterids</taxon>
        <taxon>Ericales</taxon>
        <taxon>Actinidiaceae</taxon>
        <taxon>Actinidia</taxon>
    </lineage>
</organism>
<dbReference type="AlphaFoldDB" id="A0A7J0DY22"/>
<dbReference type="EMBL" id="BJWL01000444">
    <property type="protein sequence ID" value="GFS45100.1"/>
    <property type="molecule type" value="Genomic_DNA"/>
</dbReference>
<evidence type="ECO:0000256" key="1">
    <source>
        <dbReference type="SAM" id="MobiDB-lite"/>
    </source>
</evidence>